<feature type="compositionally biased region" description="Basic residues" evidence="1">
    <location>
        <begin position="163"/>
        <end position="172"/>
    </location>
</feature>
<evidence type="ECO:0000313" key="3">
    <source>
        <dbReference type="Proteomes" id="UP000886523"/>
    </source>
</evidence>
<evidence type="ECO:0000256" key="1">
    <source>
        <dbReference type="SAM" id="MobiDB-lite"/>
    </source>
</evidence>
<accession>A0A9P6B2H4</accession>
<feature type="region of interest" description="Disordered" evidence="1">
    <location>
        <begin position="149"/>
        <end position="202"/>
    </location>
</feature>
<protein>
    <submittedName>
        <fullName evidence="2">Uncharacterized protein</fullName>
    </submittedName>
</protein>
<feature type="compositionally biased region" description="Polar residues" evidence="1">
    <location>
        <begin position="32"/>
        <end position="41"/>
    </location>
</feature>
<gene>
    <name evidence="2" type="ORF">BS47DRAFT_689170</name>
</gene>
<sequence length="213" mass="23676">MYAIVQDDDDASDSEIPRRPWHSASDIASLRAKQSNADTLPSSASSSSSTAFRLPPRVGLSRFVEHIDIEEEEDNIVALPSSLPPPLSRPPLSPAPPQQRQQRQQQTTRPRANTHFISIPWVHPAQPQPQRQRPDTPLSPFHTHIRFLFRPGASSSSQLSQPPRRRLTKKVHPQTTQSVTSSVHNTIATESNAQKTVPPRPRSIVGLLFAHAD</sequence>
<feature type="region of interest" description="Disordered" evidence="1">
    <location>
        <begin position="79"/>
        <end position="111"/>
    </location>
</feature>
<feature type="compositionally biased region" description="Polar residues" evidence="1">
    <location>
        <begin position="173"/>
        <end position="195"/>
    </location>
</feature>
<feature type="region of interest" description="Disordered" evidence="1">
    <location>
        <begin position="121"/>
        <end position="140"/>
    </location>
</feature>
<feature type="compositionally biased region" description="Acidic residues" evidence="1">
    <location>
        <begin position="1"/>
        <end position="13"/>
    </location>
</feature>
<dbReference type="EMBL" id="MU128941">
    <property type="protein sequence ID" value="KAF9516269.1"/>
    <property type="molecule type" value="Genomic_DNA"/>
</dbReference>
<feature type="region of interest" description="Disordered" evidence="1">
    <location>
        <begin position="1"/>
        <end position="55"/>
    </location>
</feature>
<feature type="compositionally biased region" description="Pro residues" evidence="1">
    <location>
        <begin position="82"/>
        <end position="97"/>
    </location>
</feature>
<evidence type="ECO:0000313" key="2">
    <source>
        <dbReference type="EMBL" id="KAF9516269.1"/>
    </source>
</evidence>
<name>A0A9P6B2H4_9AGAM</name>
<organism evidence="2 3">
    <name type="scientific">Hydnum rufescens UP504</name>
    <dbReference type="NCBI Taxonomy" id="1448309"/>
    <lineage>
        <taxon>Eukaryota</taxon>
        <taxon>Fungi</taxon>
        <taxon>Dikarya</taxon>
        <taxon>Basidiomycota</taxon>
        <taxon>Agaricomycotina</taxon>
        <taxon>Agaricomycetes</taxon>
        <taxon>Cantharellales</taxon>
        <taxon>Hydnaceae</taxon>
        <taxon>Hydnum</taxon>
    </lineage>
</organism>
<comment type="caution">
    <text evidence="2">The sequence shown here is derived from an EMBL/GenBank/DDBJ whole genome shotgun (WGS) entry which is preliminary data.</text>
</comment>
<feature type="compositionally biased region" description="Low complexity" evidence="1">
    <location>
        <begin position="98"/>
        <end position="110"/>
    </location>
</feature>
<dbReference type="AlphaFoldDB" id="A0A9P6B2H4"/>
<reference evidence="2" key="1">
    <citation type="journal article" date="2020" name="Nat. Commun.">
        <title>Large-scale genome sequencing of mycorrhizal fungi provides insights into the early evolution of symbiotic traits.</title>
        <authorList>
            <person name="Miyauchi S."/>
            <person name="Kiss E."/>
            <person name="Kuo A."/>
            <person name="Drula E."/>
            <person name="Kohler A."/>
            <person name="Sanchez-Garcia M."/>
            <person name="Morin E."/>
            <person name="Andreopoulos B."/>
            <person name="Barry K.W."/>
            <person name="Bonito G."/>
            <person name="Buee M."/>
            <person name="Carver A."/>
            <person name="Chen C."/>
            <person name="Cichocki N."/>
            <person name="Clum A."/>
            <person name="Culley D."/>
            <person name="Crous P.W."/>
            <person name="Fauchery L."/>
            <person name="Girlanda M."/>
            <person name="Hayes R.D."/>
            <person name="Keri Z."/>
            <person name="LaButti K."/>
            <person name="Lipzen A."/>
            <person name="Lombard V."/>
            <person name="Magnuson J."/>
            <person name="Maillard F."/>
            <person name="Murat C."/>
            <person name="Nolan M."/>
            <person name="Ohm R.A."/>
            <person name="Pangilinan J."/>
            <person name="Pereira M.F."/>
            <person name="Perotto S."/>
            <person name="Peter M."/>
            <person name="Pfister S."/>
            <person name="Riley R."/>
            <person name="Sitrit Y."/>
            <person name="Stielow J.B."/>
            <person name="Szollosi G."/>
            <person name="Zifcakova L."/>
            <person name="Stursova M."/>
            <person name="Spatafora J.W."/>
            <person name="Tedersoo L."/>
            <person name="Vaario L.M."/>
            <person name="Yamada A."/>
            <person name="Yan M."/>
            <person name="Wang P."/>
            <person name="Xu J."/>
            <person name="Bruns T."/>
            <person name="Baldrian P."/>
            <person name="Vilgalys R."/>
            <person name="Dunand C."/>
            <person name="Henrissat B."/>
            <person name="Grigoriev I.V."/>
            <person name="Hibbett D."/>
            <person name="Nagy L.G."/>
            <person name="Martin F.M."/>
        </authorList>
    </citation>
    <scope>NUCLEOTIDE SEQUENCE</scope>
    <source>
        <strain evidence="2">UP504</strain>
    </source>
</reference>
<proteinExistence type="predicted"/>
<keyword evidence="3" id="KW-1185">Reference proteome</keyword>
<dbReference type="Proteomes" id="UP000886523">
    <property type="component" value="Unassembled WGS sequence"/>
</dbReference>